<protein>
    <submittedName>
        <fullName evidence="3">Reverse transcriptase domain-containing protein</fullName>
    </submittedName>
</protein>
<dbReference type="InterPro" id="IPR005162">
    <property type="entry name" value="Retrotrans_gag_dom"/>
</dbReference>
<comment type="caution">
    <text evidence="3">The sequence shown here is derived from an EMBL/GenBank/DDBJ whole genome shotgun (WGS) entry which is preliminary data.</text>
</comment>
<gene>
    <name evidence="3" type="ORF">Tco_0955676</name>
</gene>
<dbReference type="GO" id="GO:0003964">
    <property type="term" value="F:RNA-directed DNA polymerase activity"/>
    <property type="evidence" value="ECO:0007669"/>
    <property type="project" value="UniProtKB-KW"/>
</dbReference>
<feature type="region of interest" description="Disordered" evidence="1">
    <location>
        <begin position="566"/>
        <end position="610"/>
    </location>
</feature>
<proteinExistence type="predicted"/>
<keyword evidence="3" id="KW-0808">Transferase</keyword>
<evidence type="ECO:0000313" key="3">
    <source>
        <dbReference type="EMBL" id="GJT46961.1"/>
    </source>
</evidence>
<reference evidence="3" key="2">
    <citation type="submission" date="2022-01" db="EMBL/GenBank/DDBJ databases">
        <authorList>
            <person name="Yamashiro T."/>
            <person name="Shiraishi A."/>
            <person name="Satake H."/>
            <person name="Nakayama K."/>
        </authorList>
    </citation>
    <scope>NUCLEOTIDE SEQUENCE</scope>
</reference>
<feature type="domain" description="Retrotransposon gag" evidence="2">
    <location>
        <begin position="80"/>
        <end position="152"/>
    </location>
</feature>
<sequence length="752" mass="86690">MNLTYVENAKIVAPTPNSAIVQPNVDDNFVINSTHLKMIRENKFDGQLRADPHDHIREFLAICDMFRYGETQSEAVKLLIFPFSLCNEAKTWFNELNEESITSWEQMRRDFINRFFPPSLFNRLLLEIRSFSQNSLKEEMHEMRNKYQDLRDNHDPKNHMNNDTPMCERHEANYIQYEDYQNQDSHNLFSRQSHYDPNDSEKSLTELTMVFVRNDLEISQTYPRHEPVHWKLYDSDDRKTSSVLPNKKSKTVNQEPQAKTDLEKSITKFLDGQRVTNIFFKNNVSDIILKMKQNKKNFQIKIKMMERKMDEWSKSQNISLEQTNSTEPPPPPQAHTEHMNVVFTGSGKPNDSSKIQKDPPSSIIVNNKIKKDKPIKTSKKGYHVVKIEEYPFPLAFSVEIPKAKKICSMKKKFCASIDKVVKVTTTTDAITERSWGFEHTKAVFKKEVIPFIKTVRYIFQDFDNGLHNELNEVKMVFTQMEAAVEQCSMDKKYFDIQKKEIFLDNDRLLEHIICQDVMNIVLAKHVRALRPLDSDLNSACKYAKRRKEVLVYVIATCPGLAKARMKSSTSASRSQASSNTKNNKISRPTSSKLKNKIEVQHRSVKSDSNKKNRVVEHVCNADVKHTKLNANSELIIVKCNQCMFDANHDVCFLEYVNDVNLHSKSKSAKRSKKKHTWKPIGRVFTDIGYRTRAKPSFSNTICPTNKEGLGNLVSAMFDEYFNPPPSVVSLVPAAVTPDPAHLTGPPSSTSVD</sequence>
<dbReference type="EMBL" id="BQNB010016028">
    <property type="protein sequence ID" value="GJT46961.1"/>
    <property type="molecule type" value="Genomic_DNA"/>
</dbReference>
<evidence type="ECO:0000313" key="4">
    <source>
        <dbReference type="Proteomes" id="UP001151760"/>
    </source>
</evidence>
<organism evidence="3 4">
    <name type="scientific">Tanacetum coccineum</name>
    <dbReference type="NCBI Taxonomy" id="301880"/>
    <lineage>
        <taxon>Eukaryota</taxon>
        <taxon>Viridiplantae</taxon>
        <taxon>Streptophyta</taxon>
        <taxon>Embryophyta</taxon>
        <taxon>Tracheophyta</taxon>
        <taxon>Spermatophyta</taxon>
        <taxon>Magnoliopsida</taxon>
        <taxon>eudicotyledons</taxon>
        <taxon>Gunneridae</taxon>
        <taxon>Pentapetalae</taxon>
        <taxon>asterids</taxon>
        <taxon>campanulids</taxon>
        <taxon>Asterales</taxon>
        <taxon>Asteraceae</taxon>
        <taxon>Asteroideae</taxon>
        <taxon>Anthemideae</taxon>
        <taxon>Anthemidinae</taxon>
        <taxon>Tanacetum</taxon>
    </lineage>
</organism>
<keyword evidence="3" id="KW-0695">RNA-directed DNA polymerase</keyword>
<evidence type="ECO:0000259" key="2">
    <source>
        <dbReference type="Pfam" id="PF03732"/>
    </source>
</evidence>
<keyword evidence="3" id="KW-0548">Nucleotidyltransferase</keyword>
<feature type="compositionally biased region" description="Polar residues" evidence="1">
    <location>
        <begin position="579"/>
        <end position="592"/>
    </location>
</feature>
<dbReference type="Pfam" id="PF03732">
    <property type="entry name" value="Retrotrans_gag"/>
    <property type="match status" value="1"/>
</dbReference>
<name>A0ABQ5E804_9ASTR</name>
<feature type="compositionally biased region" description="Low complexity" evidence="1">
    <location>
        <begin position="566"/>
        <end position="578"/>
    </location>
</feature>
<dbReference type="PANTHER" id="PTHR33223:SF11">
    <property type="entry name" value="ELEMENT PROTEIN, PUTATIVE-RELATED"/>
    <property type="match status" value="1"/>
</dbReference>
<feature type="compositionally biased region" description="Polar residues" evidence="1">
    <location>
        <begin position="314"/>
        <end position="326"/>
    </location>
</feature>
<reference evidence="3" key="1">
    <citation type="journal article" date="2022" name="Int. J. Mol. Sci.">
        <title>Draft Genome of Tanacetum Coccineum: Genomic Comparison of Closely Related Tanacetum-Family Plants.</title>
        <authorList>
            <person name="Yamashiro T."/>
            <person name="Shiraishi A."/>
            <person name="Nakayama K."/>
            <person name="Satake H."/>
        </authorList>
    </citation>
    <scope>NUCLEOTIDE SEQUENCE</scope>
</reference>
<dbReference type="PANTHER" id="PTHR33223">
    <property type="entry name" value="CCHC-TYPE DOMAIN-CONTAINING PROTEIN"/>
    <property type="match status" value="1"/>
</dbReference>
<dbReference type="Proteomes" id="UP001151760">
    <property type="component" value="Unassembled WGS sequence"/>
</dbReference>
<feature type="compositionally biased region" description="Basic and acidic residues" evidence="1">
    <location>
        <begin position="595"/>
        <end position="610"/>
    </location>
</feature>
<feature type="region of interest" description="Disordered" evidence="1">
    <location>
        <begin position="236"/>
        <end position="259"/>
    </location>
</feature>
<keyword evidence="4" id="KW-1185">Reference proteome</keyword>
<evidence type="ECO:0000256" key="1">
    <source>
        <dbReference type="SAM" id="MobiDB-lite"/>
    </source>
</evidence>
<accession>A0ABQ5E804</accession>
<feature type="region of interest" description="Disordered" evidence="1">
    <location>
        <begin position="311"/>
        <end position="363"/>
    </location>
</feature>